<name>A0A9X3NHA0_9ACTN</name>
<comment type="caution">
    <text evidence="3">The sequence shown here is derived from an EMBL/GenBank/DDBJ whole genome shotgun (WGS) entry which is preliminary data.</text>
</comment>
<dbReference type="SUPFAM" id="SSF50118">
    <property type="entry name" value="Cell growth inhibitor/plasmid maintenance toxic component"/>
    <property type="match status" value="1"/>
</dbReference>
<dbReference type="InterPro" id="IPR011067">
    <property type="entry name" value="Plasmid_toxin/cell-grow_inhib"/>
</dbReference>
<dbReference type="EMBL" id="JAJAQC010000005">
    <property type="protein sequence ID" value="MDA0563704.1"/>
    <property type="molecule type" value="Genomic_DNA"/>
</dbReference>
<evidence type="ECO:0000256" key="2">
    <source>
        <dbReference type="ARBA" id="ARBA00022649"/>
    </source>
</evidence>
<accession>A0A9X3NHA0</accession>
<keyword evidence="2" id="KW-1277">Toxin-antitoxin system</keyword>
<evidence type="ECO:0000313" key="4">
    <source>
        <dbReference type="Proteomes" id="UP001140076"/>
    </source>
</evidence>
<dbReference type="Gene3D" id="2.30.30.110">
    <property type="match status" value="1"/>
</dbReference>
<gene>
    <name evidence="3" type="ORF">LG943_05060</name>
</gene>
<reference evidence="3" key="1">
    <citation type="submission" date="2021-10" db="EMBL/GenBank/DDBJ databases">
        <title>Streptomonospora sp. nov., isolated from mangrove soil.</title>
        <authorList>
            <person name="Chen X."/>
            <person name="Ge X."/>
            <person name="Liu W."/>
        </authorList>
    </citation>
    <scope>NUCLEOTIDE SEQUENCE</scope>
    <source>
        <strain evidence="3">S1-112</strain>
    </source>
</reference>
<dbReference type="InterPro" id="IPR003477">
    <property type="entry name" value="PemK-like"/>
</dbReference>
<dbReference type="GO" id="GO:0003677">
    <property type="term" value="F:DNA binding"/>
    <property type="evidence" value="ECO:0007669"/>
    <property type="project" value="InterPro"/>
</dbReference>
<sequence length="107" mass="11639">MAALLPVRGRVYAADIGFGRKPWLVVSNNHRNRAFDDCLAVRLTTTPRQTRSTIVPLGPADSPLVGRVMCDDITLLYREDLLEDLGAVSFATMTLVAGGLRAALDLQ</sequence>
<dbReference type="Pfam" id="PF02452">
    <property type="entry name" value="PemK_toxin"/>
    <property type="match status" value="1"/>
</dbReference>
<comment type="similarity">
    <text evidence="1">Belongs to the PemK/MazF family.</text>
</comment>
<organism evidence="3 4">
    <name type="scientific">Streptomonospora mangrovi</name>
    <dbReference type="NCBI Taxonomy" id="2883123"/>
    <lineage>
        <taxon>Bacteria</taxon>
        <taxon>Bacillati</taxon>
        <taxon>Actinomycetota</taxon>
        <taxon>Actinomycetes</taxon>
        <taxon>Streptosporangiales</taxon>
        <taxon>Nocardiopsidaceae</taxon>
        <taxon>Streptomonospora</taxon>
    </lineage>
</organism>
<protein>
    <submittedName>
        <fullName evidence="3">Type II toxin-antitoxin system PemK/MazF family toxin</fullName>
    </submittedName>
</protein>
<keyword evidence="4" id="KW-1185">Reference proteome</keyword>
<dbReference type="RefSeq" id="WP_270070978.1">
    <property type="nucleotide sequence ID" value="NZ_JAJAQC010000005.1"/>
</dbReference>
<evidence type="ECO:0000313" key="3">
    <source>
        <dbReference type="EMBL" id="MDA0563704.1"/>
    </source>
</evidence>
<dbReference type="Proteomes" id="UP001140076">
    <property type="component" value="Unassembled WGS sequence"/>
</dbReference>
<proteinExistence type="inferred from homology"/>
<evidence type="ECO:0000256" key="1">
    <source>
        <dbReference type="ARBA" id="ARBA00007521"/>
    </source>
</evidence>
<dbReference type="AlphaFoldDB" id="A0A9X3NHA0"/>